<accession>A0A239M9Y7</accession>
<dbReference type="InterPro" id="IPR052698">
    <property type="entry name" value="MoCofactor_Util/Proc"/>
</dbReference>
<evidence type="ECO:0000313" key="4">
    <source>
        <dbReference type="Proteomes" id="UP000198393"/>
    </source>
</evidence>
<evidence type="ECO:0000259" key="2">
    <source>
        <dbReference type="Pfam" id="PF13478"/>
    </source>
</evidence>
<dbReference type="OrthoDB" id="9773039at2"/>
<feature type="domain" description="XdhC- CoxI" evidence="1">
    <location>
        <begin position="16"/>
        <end position="81"/>
    </location>
</feature>
<sequence length="385" mass="42682">MRELKTIIEAYKKATAEGIKTVLATVVHVDGSSYRRPSARMLVDEHGITTGAISGGCLEGDALRKALHALVQNRNVLISYDTSDEADAVVGAQLGCEGIIQVLFEPLDANNSMNPLKLLEQIIGSQKPYVMVTLFNLKDRRGEQSGCTLMYKEGEKITGSIDNQKLYDSILNDTNIVFKEKRSLFRAYEDNQTTQNAFIEYFAPAVSLVIVGAGNDTQGLALMAETLGWNIYIVDGRPSHASESRFVSSCQIIVAKPEEALQNIPINEQTVFVLMTHNYHYDLSILKCLLPYDQVPYIGILGPKKKFQRMVDELKEKGIEIAQEQLDRIYAPIGLEIGAETPEEIAISVLAEINAVLNGTKGTFLRDKRGPIHTKENTQFDTLKI</sequence>
<dbReference type="Gene3D" id="3.40.50.720">
    <property type="entry name" value="NAD(P)-binding Rossmann-like Domain"/>
    <property type="match status" value="1"/>
</dbReference>
<protein>
    <recommendedName>
        <fullName evidence="5">Xanthine and CO dehydrogenase maturation factor, XdhC/CoxF family</fullName>
    </recommendedName>
</protein>
<dbReference type="InterPro" id="IPR027051">
    <property type="entry name" value="XdhC_Rossmann_dom"/>
</dbReference>
<dbReference type="PANTHER" id="PTHR30388">
    <property type="entry name" value="ALDEHYDE OXIDOREDUCTASE MOLYBDENUM COFACTOR ASSEMBLY PROTEIN"/>
    <property type="match status" value="1"/>
</dbReference>
<dbReference type="InterPro" id="IPR003777">
    <property type="entry name" value="XdhC_CoxI"/>
</dbReference>
<feature type="domain" description="XdhC Rossmann" evidence="2">
    <location>
        <begin position="208"/>
        <end position="353"/>
    </location>
</feature>
<reference evidence="3 4" key="1">
    <citation type="submission" date="2017-06" db="EMBL/GenBank/DDBJ databases">
        <authorList>
            <person name="Kim H.J."/>
            <person name="Triplett B.A."/>
        </authorList>
    </citation>
    <scope>NUCLEOTIDE SEQUENCE [LARGE SCALE GENOMIC DNA]</scope>
    <source>
        <strain evidence="3 4">DSM 19307</strain>
    </source>
</reference>
<dbReference type="Pfam" id="PF13478">
    <property type="entry name" value="XdhC_C"/>
    <property type="match status" value="1"/>
</dbReference>
<evidence type="ECO:0000313" key="3">
    <source>
        <dbReference type="EMBL" id="SNT39451.1"/>
    </source>
</evidence>
<evidence type="ECO:0000259" key="1">
    <source>
        <dbReference type="Pfam" id="PF02625"/>
    </source>
</evidence>
<gene>
    <name evidence="3" type="ORF">SAMN05421640_3743</name>
</gene>
<dbReference type="RefSeq" id="WP_089358407.1">
    <property type="nucleotide sequence ID" value="NZ_FZPD01000008.1"/>
</dbReference>
<proteinExistence type="predicted"/>
<dbReference type="Pfam" id="PF02625">
    <property type="entry name" value="XdhC_CoxI"/>
    <property type="match status" value="1"/>
</dbReference>
<evidence type="ECO:0008006" key="5">
    <source>
        <dbReference type="Google" id="ProtNLM"/>
    </source>
</evidence>
<keyword evidence="4" id="KW-1185">Reference proteome</keyword>
<name>A0A239M9Y7_EKHLU</name>
<organism evidence="3 4">
    <name type="scientific">Ekhidna lutea</name>
    <dbReference type="NCBI Taxonomy" id="447679"/>
    <lineage>
        <taxon>Bacteria</taxon>
        <taxon>Pseudomonadati</taxon>
        <taxon>Bacteroidota</taxon>
        <taxon>Cytophagia</taxon>
        <taxon>Cytophagales</taxon>
        <taxon>Reichenbachiellaceae</taxon>
        <taxon>Ekhidna</taxon>
    </lineage>
</organism>
<dbReference type="EMBL" id="FZPD01000008">
    <property type="protein sequence ID" value="SNT39451.1"/>
    <property type="molecule type" value="Genomic_DNA"/>
</dbReference>
<dbReference type="AlphaFoldDB" id="A0A239M9Y7"/>
<dbReference type="Proteomes" id="UP000198393">
    <property type="component" value="Unassembled WGS sequence"/>
</dbReference>
<dbReference type="PANTHER" id="PTHR30388:SF6">
    <property type="entry name" value="XANTHINE DEHYDROGENASE SUBUNIT A-RELATED"/>
    <property type="match status" value="1"/>
</dbReference>